<keyword evidence="1" id="KW-0472">Membrane</keyword>
<dbReference type="STRING" id="1802595.A2134_02920"/>
<comment type="caution">
    <text evidence="2">The sequence shown here is derived from an EMBL/GenBank/DDBJ whole genome shotgun (WGS) entry which is preliminary data.</text>
</comment>
<protein>
    <submittedName>
        <fullName evidence="2">Uncharacterized protein</fullName>
    </submittedName>
</protein>
<proteinExistence type="predicted"/>
<dbReference type="InterPro" id="IPR052534">
    <property type="entry name" value="Extracell_DNA_Util/SecSys_Comp"/>
</dbReference>
<evidence type="ECO:0000313" key="2">
    <source>
        <dbReference type="EMBL" id="OGY26068.1"/>
    </source>
</evidence>
<dbReference type="EMBL" id="MHCR01000002">
    <property type="protein sequence ID" value="OGY26068.1"/>
    <property type="molecule type" value="Genomic_DNA"/>
</dbReference>
<keyword evidence="1" id="KW-0812">Transmembrane</keyword>
<evidence type="ECO:0000313" key="3">
    <source>
        <dbReference type="Proteomes" id="UP000178162"/>
    </source>
</evidence>
<feature type="transmembrane region" description="Helical" evidence="1">
    <location>
        <begin position="38"/>
        <end position="57"/>
    </location>
</feature>
<name>A0A1G1WEF7_9BACT</name>
<organism evidence="2 3">
    <name type="scientific">Candidatus Woykebacteria bacterium RBG_16_39_9b</name>
    <dbReference type="NCBI Taxonomy" id="1802595"/>
    <lineage>
        <taxon>Bacteria</taxon>
        <taxon>Candidatus Woykeibacteriota</taxon>
    </lineage>
</organism>
<gene>
    <name evidence="2" type="ORF">A2134_02920</name>
</gene>
<dbReference type="Proteomes" id="UP000178162">
    <property type="component" value="Unassembled WGS sequence"/>
</dbReference>
<keyword evidence="1" id="KW-1133">Transmembrane helix</keyword>
<accession>A0A1G1WEF7</accession>
<evidence type="ECO:0000256" key="1">
    <source>
        <dbReference type="SAM" id="Phobius"/>
    </source>
</evidence>
<sequence>MPKSAPKSSNININLLPKEGPEGTVNTGLHWLLTVGRFLIIFAEVAALVILFWAIILQTQKNNLEKSIRDKQTTIENERGFVTEFVQTQNRLNQIRQLKEAQFPTNLVLSEMLKLLPTEVKLTELKVDKDAANFNGTFQTTSGLQTLIDSFNASNKLVDLDISTLTTPSTQNPNFTFGAKVTIVPQAFEKDLEIQ</sequence>
<dbReference type="PANTHER" id="PTHR40278:SF1">
    <property type="entry name" value="DNA UTILIZATION PROTEIN HOFN"/>
    <property type="match status" value="1"/>
</dbReference>
<reference evidence="2 3" key="1">
    <citation type="journal article" date="2016" name="Nat. Commun.">
        <title>Thousands of microbial genomes shed light on interconnected biogeochemical processes in an aquifer system.</title>
        <authorList>
            <person name="Anantharaman K."/>
            <person name="Brown C.T."/>
            <person name="Hug L.A."/>
            <person name="Sharon I."/>
            <person name="Castelle C.J."/>
            <person name="Probst A.J."/>
            <person name="Thomas B.C."/>
            <person name="Singh A."/>
            <person name="Wilkins M.J."/>
            <person name="Karaoz U."/>
            <person name="Brodie E.L."/>
            <person name="Williams K.H."/>
            <person name="Hubbard S.S."/>
            <person name="Banfield J.F."/>
        </authorList>
    </citation>
    <scope>NUCLEOTIDE SEQUENCE [LARGE SCALE GENOMIC DNA]</scope>
</reference>
<dbReference type="AlphaFoldDB" id="A0A1G1WEF7"/>
<dbReference type="PANTHER" id="PTHR40278">
    <property type="entry name" value="DNA UTILIZATION PROTEIN HOFN"/>
    <property type="match status" value="1"/>
</dbReference>